<dbReference type="RefSeq" id="WP_069399997.1">
    <property type="nucleotide sequence ID" value="NZ_MIHC01000013.1"/>
</dbReference>
<feature type="region of interest" description="Disordered" evidence="8">
    <location>
        <begin position="438"/>
        <end position="458"/>
    </location>
</feature>
<dbReference type="UniPathway" id="UPA00034">
    <property type="reaction ID" value="UER00027"/>
</dbReference>
<dbReference type="InterPro" id="IPR022644">
    <property type="entry name" value="De-COase2_N"/>
</dbReference>
<dbReference type="Proteomes" id="UP000094224">
    <property type="component" value="Unassembled WGS sequence"/>
</dbReference>
<organism evidence="10 11">
    <name type="scientific">Mycobacterium sherrisii</name>
    <dbReference type="NCBI Taxonomy" id="243061"/>
    <lineage>
        <taxon>Bacteria</taxon>
        <taxon>Bacillati</taxon>
        <taxon>Actinomycetota</taxon>
        <taxon>Actinomycetes</taxon>
        <taxon>Mycobacteriales</taxon>
        <taxon>Mycobacteriaceae</taxon>
        <taxon>Mycobacterium</taxon>
        <taxon>Mycobacterium simiae complex</taxon>
    </lineage>
</organism>
<proteinExistence type="predicted"/>
<dbReference type="InterPro" id="IPR009006">
    <property type="entry name" value="Ala_racemase/Decarboxylase_C"/>
</dbReference>
<keyword evidence="4 7" id="KW-0028">Amino-acid biosynthesis</keyword>
<dbReference type="PANTHER" id="PTHR43727:SF2">
    <property type="entry name" value="GROUP IV DECARBOXYLASE"/>
    <property type="match status" value="1"/>
</dbReference>
<evidence type="ECO:0000259" key="9">
    <source>
        <dbReference type="Pfam" id="PF02784"/>
    </source>
</evidence>
<dbReference type="InterPro" id="IPR002986">
    <property type="entry name" value="DAP_deCOOHase_LysA"/>
</dbReference>
<dbReference type="InterPro" id="IPR000183">
    <property type="entry name" value="Orn/DAP/Arg_de-COase"/>
</dbReference>
<evidence type="ECO:0000256" key="2">
    <source>
        <dbReference type="ARBA" id="ARBA00022793"/>
    </source>
</evidence>
<evidence type="ECO:0000256" key="7">
    <source>
        <dbReference type="RuleBase" id="RU003738"/>
    </source>
</evidence>
<dbReference type="Gene3D" id="2.40.37.10">
    <property type="entry name" value="Lyase, Ornithine Decarboxylase, Chain A, domain 1"/>
    <property type="match status" value="1"/>
</dbReference>
<evidence type="ECO:0000256" key="6">
    <source>
        <dbReference type="NCBIfam" id="TIGR01048"/>
    </source>
</evidence>
<dbReference type="NCBIfam" id="TIGR01048">
    <property type="entry name" value="lysA"/>
    <property type="match status" value="1"/>
</dbReference>
<reference evidence="11" key="1">
    <citation type="submission" date="2016-09" db="EMBL/GenBank/DDBJ databases">
        <authorList>
            <person name="Greninger A.L."/>
            <person name="Jerome K.R."/>
            <person name="Mcnair B."/>
            <person name="Wallis C."/>
            <person name="Fang F."/>
        </authorList>
    </citation>
    <scope>NUCLEOTIDE SEQUENCE [LARGE SCALE GENOMIC DNA]</scope>
    <source>
        <strain evidence="11">BC1_M4</strain>
    </source>
</reference>
<evidence type="ECO:0000256" key="4">
    <source>
        <dbReference type="ARBA" id="ARBA00023154"/>
    </source>
</evidence>
<evidence type="ECO:0000313" key="10">
    <source>
        <dbReference type="EMBL" id="ODR07232.1"/>
    </source>
</evidence>
<comment type="cofactor">
    <cofactor evidence="1 7">
        <name>pyridoxal 5'-phosphate</name>
        <dbReference type="ChEBI" id="CHEBI:597326"/>
    </cofactor>
</comment>
<dbReference type="Gene3D" id="3.20.20.10">
    <property type="entry name" value="Alanine racemase"/>
    <property type="match status" value="1"/>
</dbReference>
<evidence type="ECO:0000256" key="1">
    <source>
        <dbReference type="ARBA" id="ARBA00001933"/>
    </source>
</evidence>
<feature type="domain" description="Orn/DAP/Arg decarboxylase 2 N-terminal" evidence="9">
    <location>
        <begin position="60"/>
        <end position="300"/>
    </location>
</feature>
<dbReference type="PRINTS" id="PR01179">
    <property type="entry name" value="ODADCRBXLASE"/>
</dbReference>
<keyword evidence="4 7" id="KW-0457">Lysine biosynthesis</keyword>
<dbReference type="EC" id="4.1.1.20" evidence="6 7"/>
<dbReference type="SUPFAM" id="SSF50621">
    <property type="entry name" value="Alanine racemase C-terminal domain-like"/>
    <property type="match status" value="1"/>
</dbReference>
<dbReference type="InterPro" id="IPR029066">
    <property type="entry name" value="PLP-binding_barrel"/>
</dbReference>
<comment type="caution">
    <text evidence="10">The sequence shown here is derived from an EMBL/GenBank/DDBJ whole genome shotgun (WGS) entry which is preliminary data.</text>
</comment>
<keyword evidence="11" id="KW-1185">Reference proteome</keyword>
<sequence>MTLFELLPSLRHGLNPHLDRAIWPLSSYIDDLGRLCLGGMPVTEIAAEFGTPAYVLDEEDFRTRLRCYRAALPGIELVYAGKALVSTAVAGWAAAEGAGLAVCSPGELATALTAGVPPSQIVVHGNAKTADELHVAVGSGVGRIVIDSPNEIALLAARVRRRQDVLIRVIPDVDGQAGAAFGFTLADGRAASAIKRVLNQPWLNLVGLHCHLGGQIADPAPYGTAIRQLVALMADVRDRYGAVLGQLNLGGGHEIPYVSGDPELSPRALAAVIESAVSCACTEFNYPRPQLVIEPGRAIAGRAGLTLYRIVSVKRQPGGPTLVIVDGGLPDNPHETLRRVKHTVALANRHVPTKTTPATIMGRHGECGEEIARDVALPTDVHPGDLLAMACTGAYHHSMGSTCNMVGRPPLIAVADRQARVLVRRETVADLLSRDCDWSHQRRGGRPGTMDTGRASGE</sequence>
<dbReference type="PANTHER" id="PTHR43727">
    <property type="entry name" value="DIAMINOPIMELATE DECARBOXYLASE"/>
    <property type="match status" value="1"/>
</dbReference>
<gene>
    <name evidence="10" type="ORF">BHQ21_09225</name>
</gene>
<dbReference type="GO" id="GO:0009089">
    <property type="term" value="P:lysine biosynthetic process via diaminopimelate"/>
    <property type="evidence" value="ECO:0007669"/>
    <property type="project" value="UniProtKB-UniRule"/>
</dbReference>
<keyword evidence="5 7" id="KW-0456">Lyase</keyword>
<dbReference type="PRINTS" id="PR01181">
    <property type="entry name" value="DAPDCRBXLASE"/>
</dbReference>
<dbReference type="STRING" id="243061.AWC25_17680"/>
<dbReference type="GO" id="GO:0008836">
    <property type="term" value="F:diaminopimelate decarboxylase activity"/>
    <property type="evidence" value="ECO:0007669"/>
    <property type="project" value="UniProtKB-UniRule"/>
</dbReference>
<keyword evidence="3" id="KW-0663">Pyridoxal phosphate</keyword>
<comment type="pathway">
    <text evidence="7">Amino-acid biosynthesis; L-lysine biosynthesis via DAP pathway; L-lysine from DL-2,6-diaminopimelate: step 1/1.</text>
</comment>
<dbReference type="Pfam" id="PF02784">
    <property type="entry name" value="Orn_Arg_deC_N"/>
    <property type="match status" value="1"/>
</dbReference>
<dbReference type="SUPFAM" id="SSF51419">
    <property type="entry name" value="PLP-binding barrel"/>
    <property type="match status" value="1"/>
</dbReference>
<comment type="catalytic activity">
    <reaction evidence="7">
        <text>meso-2,6-diaminopimelate + H(+) = L-lysine + CO2</text>
        <dbReference type="Rhea" id="RHEA:15101"/>
        <dbReference type="ChEBI" id="CHEBI:15378"/>
        <dbReference type="ChEBI" id="CHEBI:16526"/>
        <dbReference type="ChEBI" id="CHEBI:32551"/>
        <dbReference type="ChEBI" id="CHEBI:57791"/>
        <dbReference type="EC" id="4.1.1.20"/>
    </reaction>
</comment>
<name>A0A1E3SYL5_9MYCO</name>
<evidence type="ECO:0000256" key="5">
    <source>
        <dbReference type="ARBA" id="ARBA00023239"/>
    </source>
</evidence>
<keyword evidence="2 7" id="KW-0210">Decarboxylase</keyword>
<evidence type="ECO:0000256" key="8">
    <source>
        <dbReference type="SAM" id="MobiDB-lite"/>
    </source>
</evidence>
<dbReference type="AlphaFoldDB" id="A0A1E3SYL5"/>
<dbReference type="EMBL" id="MIHC01000013">
    <property type="protein sequence ID" value="ODR07232.1"/>
    <property type="molecule type" value="Genomic_DNA"/>
</dbReference>
<accession>A0A1E3SYL5</accession>
<evidence type="ECO:0000313" key="11">
    <source>
        <dbReference type="Proteomes" id="UP000094224"/>
    </source>
</evidence>
<evidence type="ECO:0000256" key="3">
    <source>
        <dbReference type="ARBA" id="ARBA00022898"/>
    </source>
</evidence>
<dbReference type="FunFam" id="3.20.20.10:FF:000003">
    <property type="entry name" value="Diaminopimelate decarboxylase"/>
    <property type="match status" value="1"/>
</dbReference>
<protein>
    <recommendedName>
        <fullName evidence="6 7">Diaminopimelate decarboxylase</fullName>
        <ecNumber evidence="6 7">4.1.1.20</ecNumber>
    </recommendedName>
</protein>